<dbReference type="Gene3D" id="3.30.1510.10">
    <property type="entry name" value="Domain 2, N(10)-formyltetrahydrofolate synthetase"/>
    <property type="match status" value="1"/>
</dbReference>
<dbReference type="InterPro" id="IPR000559">
    <property type="entry name" value="Formate_THF_ligase"/>
</dbReference>
<dbReference type="EC" id="6.3.4.3" evidence="8"/>
<dbReference type="NCBIfam" id="NF010030">
    <property type="entry name" value="PRK13505.1"/>
    <property type="match status" value="1"/>
</dbReference>
<protein>
    <recommendedName>
        <fullName evidence="8">Formate--tetrahydrofolate ligase</fullName>
        <ecNumber evidence="8">6.3.4.3</ecNumber>
    </recommendedName>
    <alternativeName>
        <fullName evidence="8">Formyltetrahydrofolate synthetase</fullName>
        <shortName evidence="8">FHS</shortName>
        <shortName evidence="8">FTHFS</shortName>
    </alternativeName>
</protein>
<dbReference type="GO" id="GO:0004329">
    <property type="term" value="F:formate-tetrahydrofolate ligase activity"/>
    <property type="evidence" value="ECO:0007669"/>
    <property type="project" value="UniProtKB-UniRule"/>
</dbReference>
<reference evidence="10" key="1">
    <citation type="submission" date="2017-04" db="EMBL/GenBank/DDBJ databases">
        <authorList>
            <person name="Bumgarner R.E."/>
            <person name="Fredricks D.N."/>
            <person name="Srinivasan S."/>
        </authorList>
    </citation>
    <scope>NUCLEOTIDE SEQUENCE [LARGE SCALE GENOMIC DNA]</scope>
    <source>
        <strain evidence="10">KA00405</strain>
    </source>
</reference>
<keyword evidence="3 8" id="KW-0436">Ligase</keyword>
<dbReference type="UniPathway" id="UPA00193"/>
<keyword evidence="4 8" id="KW-0547">Nucleotide-binding</keyword>
<dbReference type="Gene3D" id="3.10.410.10">
    <property type="entry name" value="Formyltetrahydrofolate synthetase, domain 3"/>
    <property type="match status" value="1"/>
</dbReference>
<evidence type="ECO:0000256" key="4">
    <source>
        <dbReference type="ARBA" id="ARBA00022741"/>
    </source>
</evidence>
<comment type="caution">
    <text evidence="9">The sequence shown here is derived from an EMBL/GenBank/DDBJ whole genome shotgun (WGS) entry which is preliminary data.</text>
</comment>
<accession>A0A2J8B474</accession>
<dbReference type="Gene3D" id="3.40.50.300">
    <property type="entry name" value="P-loop containing nucleotide triphosphate hydrolases"/>
    <property type="match status" value="1"/>
</dbReference>
<dbReference type="Proteomes" id="UP000236394">
    <property type="component" value="Unassembled WGS sequence"/>
</dbReference>
<comment type="similarity">
    <text evidence="7 8">Belongs to the formate--tetrahydrofolate ligase family.</text>
</comment>
<evidence type="ECO:0000256" key="6">
    <source>
        <dbReference type="ARBA" id="ARBA00049033"/>
    </source>
</evidence>
<proteinExistence type="inferred from homology"/>
<gene>
    <name evidence="8" type="primary">fhs</name>
    <name evidence="9" type="ORF">B7R76_01445</name>
</gene>
<evidence type="ECO:0000256" key="2">
    <source>
        <dbReference type="ARBA" id="ARBA00022563"/>
    </source>
</evidence>
<dbReference type="AlphaFoldDB" id="A0A2J8B474"/>
<dbReference type="EMBL" id="NBZD01000001">
    <property type="protein sequence ID" value="PNH19577.1"/>
    <property type="molecule type" value="Genomic_DNA"/>
</dbReference>
<evidence type="ECO:0000256" key="3">
    <source>
        <dbReference type="ARBA" id="ARBA00022598"/>
    </source>
</evidence>
<dbReference type="FunFam" id="3.10.410.10:FF:000001">
    <property type="entry name" value="Putative formate--tetrahydrofolate ligase"/>
    <property type="match status" value="1"/>
</dbReference>
<dbReference type="InterPro" id="IPR027417">
    <property type="entry name" value="P-loop_NTPase"/>
</dbReference>
<comment type="pathway">
    <text evidence="1 8">One-carbon metabolism; tetrahydrofolate interconversion.</text>
</comment>
<dbReference type="SUPFAM" id="SSF52540">
    <property type="entry name" value="P-loop containing nucleoside triphosphate hydrolases"/>
    <property type="match status" value="1"/>
</dbReference>
<dbReference type="Pfam" id="PF01268">
    <property type="entry name" value="FTHFS"/>
    <property type="match status" value="1"/>
</dbReference>
<name>A0A2J8B474_9FIRM</name>
<dbReference type="InterPro" id="IPR020628">
    <property type="entry name" value="Formate_THF_ligase_CS"/>
</dbReference>
<keyword evidence="5 8" id="KW-0067">ATP-binding</keyword>
<dbReference type="CDD" id="cd00477">
    <property type="entry name" value="FTHFS"/>
    <property type="match status" value="1"/>
</dbReference>
<feature type="binding site" evidence="8">
    <location>
        <begin position="66"/>
        <end position="73"/>
    </location>
    <ligand>
        <name>ATP</name>
        <dbReference type="ChEBI" id="CHEBI:30616"/>
    </ligand>
</feature>
<keyword evidence="2 8" id="KW-0554">One-carbon metabolism</keyword>
<dbReference type="GO" id="GO:0035999">
    <property type="term" value="P:tetrahydrofolate interconversion"/>
    <property type="evidence" value="ECO:0007669"/>
    <property type="project" value="UniProtKB-UniRule"/>
</dbReference>
<dbReference type="FunFam" id="3.30.1510.10:FF:000001">
    <property type="entry name" value="Formate--tetrahydrofolate ligase"/>
    <property type="match status" value="1"/>
</dbReference>
<dbReference type="RefSeq" id="WP_034574204.1">
    <property type="nucleotide sequence ID" value="NZ_NBZD01000001.1"/>
</dbReference>
<dbReference type="PROSITE" id="PS00721">
    <property type="entry name" value="FTHFS_1"/>
    <property type="match status" value="1"/>
</dbReference>
<evidence type="ECO:0000256" key="1">
    <source>
        <dbReference type="ARBA" id="ARBA00004777"/>
    </source>
</evidence>
<sequence>MLSDLEIARQATMRPIYDVAAKLSLQQDELIPYGFYKAKIDQAKVMHRLENERDGKIILVTAINPTPGGEGKTTVSIGLVEALHAMGKRAIGALREPSLGPVFGMKGGAAGGGFAQILPMEDLNLHFNGDIHAITAANNLAAALLDNHIFQGNEADIDIHNIAWSRCLDMNDRSLRNCVIGLGGKNDGLPRQEHFQISVASEVMAVLCLAEDMKNLKDRLAKMIMAYDRHGKPITAAQLQAANPMAALLKDALMPNLVQALNHAPILIHGGPFANIAHGCSSVIATKLGRKLADYVVTEAGFGADLGAEKFLDIKCRLNGIKPAVVVIVATVKALKYNGGVKKADLNIPNLSALQSGLNNLAKHIENMLGYNCKVIVAINKFVSDTPSEIDTIKCFCESYQVKAVVTEAFAAGADGSLALAEAVTDLAAEPDRELSFPYELEDSYPLKIEKLARKIYGAGEIEISKLARQKLAMYEREGLGGMPICVAKTQYSLSDQAGLLGRPTDFKFTVRDVNISAGAGFVLALAGNIMTMPGLPAQPAAFNIDIDDTGNIIGLF</sequence>
<evidence type="ECO:0000256" key="5">
    <source>
        <dbReference type="ARBA" id="ARBA00022840"/>
    </source>
</evidence>
<evidence type="ECO:0000313" key="9">
    <source>
        <dbReference type="EMBL" id="PNH19577.1"/>
    </source>
</evidence>
<dbReference type="GO" id="GO:0005524">
    <property type="term" value="F:ATP binding"/>
    <property type="evidence" value="ECO:0007669"/>
    <property type="project" value="UniProtKB-UniRule"/>
</dbReference>
<organism evidence="9 10">
    <name type="scientific">Mageeibacillus indolicus</name>
    <dbReference type="NCBI Taxonomy" id="884684"/>
    <lineage>
        <taxon>Bacteria</taxon>
        <taxon>Bacillati</taxon>
        <taxon>Bacillota</taxon>
        <taxon>Clostridia</taxon>
        <taxon>Eubacteriales</taxon>
        <taxon>Oscillospiraceae</taxon>
        <taxon>Mageeibacillus</taxon>
    </lineage>
</organism>
<evidence type="ECO:0000313" key="10">
    <source>
        <dbReference type="Proteomes" id="UP000236394"/>
    </source>
</evidence>
<comment type="catalytic activity">
    <reaction evidence="6 8">
        <text>(6S)-5,6,7,8-tetrahydrofolate + formate + ATP = (6R)-10-formyltetrahydrofolate + ADP + phosphate</text>
        <dbReference type="Rhea" id="RHEA:20221"/>
        <dbReference type="ChEBI" id="CHEBI:15740"/>
        <dbReference type="ChEBI" id="CHEBI:30616"/>
        <dbReference type="ChEBI" id="CHEBI:43474"/>
        <dbReference type="ChEBI" id="CHEBI:57453"/>
        <dbReference type="ChEBI" id="CHEBI:195366"/>
        <dbReference type="ChEBI" id="CHEBI:456216"/>
        <dbReference type="EC" id="6.3.4.3"/>
    </reaction>
</comment>
<dbReference type="HAMAP" id="MF_01543">
    <property type="entry name" value="FTHFS"/>
    <property type="match status" value="1"/>
</dbReference>
<evidence type="ECO:0000256" key="8">
    <source>
        <dbReference type="HAMAP-Rule" id="MF_01543"/>
    </source>
</evidence>
<evidence type="ECO:0000256" key="7">
    <source>
        <dbReference type="ARBA" id="ARBA00061363"/>
    </source>
</evidence>